<dbReference type="EMBL" id="JAAALK010000288">
    <property type="protein sequence ID" value="KAG8052849.1"/>
    <property type="molecule type" value="Genomic_DNA"/>
</dbReference>
<keyword evidence="2" id="KW-1185">Reference proteome</keyword>
<organism evidence="1 2">
    <name type="scientific">Zizania palustris</name>
    <name type="common">Northern wild rice</name>
    <dbReference type="NCBI Taxonomy" id="103762"/>
    <lineage>
        <taxon>Eukaryota</taxon>
        <taxon>Viridiplantae</taxon>
        <taxon>Streptophyta</taxon>
        <taxon>Embryophyta</taxon>
        <taxon>Tracheophyta</taxon>
        <taxon>Spermatophyta</taxon>
        <taxon>Magnoliopsida</taxon>
        <taxon>Liliopsida</taxon>
        <taxon>Poales</taxon>
        <taxon>Poaceae</taxon>
        <taxon>BOP clade</taxon>
        <taxon>Oryzoideae</taxon>
        <taxon>Oryzeae</taxon>
        <taxon>Zizaniinae</taxon>
        <taxon>Zizania</taxon>
    </lineage>
</organism>
<protein>
    <submittedName>
        <fullName evidence="1">Uncharacterized protein</fullName>
    </submittedName>
</protein>
<accession>A0A8J5VSL7</accession>
<gene>
    <name evidence="1" type="ORF">GUJ93_ZPchr0001g33064</name>
</gene>
<dbReference type="OrthoDB" id="721686at2759"/>
<sequence>MSGSKQDHATMSVDEKLDFLVGAVTRLMGQMTTMNGRLDAHDRQLTLVERVPGEPKEAGVANNDINNEVLSIHGGRAGGVGGQEYNHDTGG</sequence>
<evidence type="ECO:0000313" key="1">
    <source>
        <dbReference type="EMBL" id="KAG8052849.1"/>
    </source>
</evidence>
<dbReference type="Proteomes" id="UP000729402">
    <property type="component" value="Unassembled WGS sequence"/>
</dbReference>
<name>A0A8J5VSL7_ZIZPA</name>
<reference evidence="1" key="2">
    <citation type="submission" date="2021-02" db="EMBL/GenBank/DDBJ databases">
        <authorList>
            <person name="Kimball J.A."/>
            <person name="Haas M.W."/>
            <person name="Macchietto M."/>
            <person name="Kono T."/>
            <person name="Duquette J."/>
            <person name="Shao M."/>
        </authorList>
    </citation>
    <scope>NUCLEOTIDE SEQUENCE</scope>
    <source>
        <tissue evidence="1">Fresh leaf tissue</tissue>
    </source>
</reference>
<evidence type="ECO:0000313" key="2">
    <source>
        <dbReference type="Proteomes" id="UP000729402"/>
    </source>
</evidence>
<comment type="caution">
    <text evidence="1">The sequence shown here is derived from an EMBL/GenBank/DDBJ whole genome shotgun (WGS) entry which is preliminary data.</text>
</comment>
<proteinExistence type="predicted"/>
<reference evidence="1" key="1">
    <citation type="journal article" date="2021" name="bioRxiv">
        <title>Whole Genome Assembly and Annotation of Northern Wild Rice, Zizania palustris L., Supports a Whole Genome Duplication in the Zizania Genus.</title>
        <authorList>
            <person name="Haas M."/>
            <person name="Kono T."/>
            <person name="Macchietto M."/>
            <person name="Millas R."/>
            <person name="McGilp L."/>
            <person name="Shao M."/>
            <person name="Duquette J."/>
            <person name="Hirsch C.N."/>
            <person name="Kimball J."/>
        </authorList>
    </citation>
    <scope>NUCLEOTIDE SEQUENCE</scope>
    <source>
        <tissue evidence="1">Fresh leaf tissue</tissue>
    </source>
</reference>
<dbReference type="AlphaFoldDB" id="A0A8J5VSL7"/>